<feature type="transmembrane region" description="Helical" evidence="6">
    <location>
        <begin position="231"/>
        <end position="253"/>
    </location>
</feature>
<feature type="transmembrane region" description="Helical" evidence="6">
    <location>
        <begin position="172"/>
        <end position="189"/>
    </location>
</feature>
<sequence>MILLKSNRAFRIMITAQLFNNLGTSLFNIVFLMIAAARPHATLAVTAVAFITFLPDLFAILLGNLADKTHDHLRAWSITRRTQATIFLVMSGLLFAYETRTVTFIVLLGLIFINDILGLYSNLLMAPISRYILAQKDMQTAMSLEQAVSITMAMVGGFFGAGLFSLLHNNAAVFSFINALLFIIAWLVMTTHQSYFTAAQQQISQNLAHHPRTTLFSDFSITFISVYRDHLFFQLIVLAAAVNFVSTSLAGLFNLTLLQMHQLMIGNFGTTVAIFGAVETVSMLLGSIVVHDIFQHMTTKQLIGTACGLLLLLGLVPSIWPNRLVWLLLIAGIGYVSAKINPRIGAIMMQRVAPDRLASVGGLINTLVLATAPLGQLLFLSLANVITPSFAWLTMSTLLFIIVGYTIYTRHRDLERVEN</sequence>
<keyword evidence="5 6" id="KW-0472">Membrane</keyword>
<proteinExistence type="predicted"/>
<protein>
    <submittedName>
        <fullName evidence="7">MFS transporter permease</fullName>
    </submittedName>
</protein>
<keyword evidence="3 6" id="KW-0812">Transmembrane</keyword>
<evidence type="ECO:0000256" key="2">
    <source>
        <dbReference type="ARBA" id="ARBA00022475"/>
    </source>
</evidence>
<evidence type="ECO:0000256" key="6">
    <source>
        <dbReference type="SAM" id="Phobius"/>
    </source>
</evidence>
<accession>A0A6L7AC30</accession>
<feature type="transmembrane region" description="Helical" evidence="6">
    <location>
        <begin position="363"/>
        <end position="383"/>
    </location>
</feature>
<evidence type="ECO:0000256" key="3">
    <source>
        <dbReference type="ARBA" id="ARBA00022692"/>
    </source>
</evidence>
<comment type="subcellular location">
    <subcellularLocation>
        <location evidence="1">Cell membrane</location>
        <topology evidence="1">Multi-pass membrane protein</topology>
    </subcellularLocation>
</comment>
<evidence type="ECO:0000313" key="8">
    <source>
        <dbReference type="Proteomes" id="UP000478636"/>
    </source>
</evidence>
<feature type="transmembrane region" description="Helical" evidence="6">
    <location>
        <begin position="147"/>
        <end position="166"/>
    </location>
</feature>
<dbReference type="RefSeq" id="WP_029510076.1">
    <property type="nucleotide sequence ID" value="NZ_DAITWI010000006.1"/>
</dbReference>
<organism evidence="7 8">
    <name type="scientific">Leuconostoc lactis</name>
    <dbReference type="NCBI Taxonomy" id="1246"/>
    <lineage>
        <taxon>Bacteria</taxon>
        <taxon>Bacillati</taxon>
        <taxon>Bacillota</taxon>
        <taxon>Bacilli</taxon>
        <taxon>Lactobacillales</taxon>
        <taxon>Lactobacillaceae</taxon>
        <taxon>Leuconostoc</taxon>
    </lineage>
</organism>
<reference evidence="7 8" key="1">
    <citation type="submission" date="2019-12" db="EMBL/GenBank/DDBJ databases">
        <title>Complete genome sequence of Leuconostoc lactis strain AVN1 provides insights into metabolic potential.</title>
        <authorList>
            <person name="Besrour N."/>
            <person name="Najjari A."/>
            <person name="Fhoula I."/>
            <person name="Jaballah S."/>
            <person name="Klibi N."/>
            <person name="Ouzari H.I."/>
        </authorList>
    </citation>
    <scope>NUCLEOTIDE SEQUENCE [LARGE SCALE GENOMIC DNA]</scope>
    <source>
        <strain evidence="7 8">AVN1</strain>
    </source>
</reference>
<dbReference type="InterPro" id="IPR036259">
    <property type="entry name" value="MFS_trans_sf"/>
</dbReference>
<dbReference type="EMBL" id="WSZI01000021">
    <property type="protein sequence ID" value="MWN21834.1"/>
    <property type="molecule type" value="Genomic_DNA"/>
</dbReference>
<feature type="transmembrane region" description="Helical" evidence="6">
    <location>
        <begin position="389"/>
        <end position="408"/>
    </location>
</feature>
<dbReference type="SUPFAM" id="SSF103473">
    <property type="entry name" value="MFS general substrate transporter"/>
    <property type="match status" value="1"/>
</dbReference>
<dbReference type="PANTHER" id="PTHR23513">
    <property type="entry name" value="INTEGRAL MEMBRANE EFFLUX PROTEIN-RELATED"/>
    <property type="match status" value="1"/>
</dbReference>
<evidence type="ECO:0000256" key="1">
    <source>
        <dbReference type="ARBA" id="ARBA00004651"/>
    </source>
</evidence>
<feature type="transmembrane region" description="Helical" evidence="6">
    <location>
        <begin position="302"/>
        <end position="320"/>
    </location>
</feature>
<feature type="transmembrane region" description="Helical" evidence="6">
    <location>
        <begin position="43"/>
        <end position="66"/>
    </location>
</feature>
<evidence type="ECO:0000256" key="4">
    <source>
        <dbReference type="ARBA" id="ARBA00022989"/>
    </source>
</evidence>
<evidence type="ECO:0000313" key="7">
    <source>
        <dbReference type="EMBL" id="MWN21834.1"/>
    </source>
</evidence>
<gene>
    <name evidence="7" type="ORF">GQS40_13820</name>
</gene>
<feature type="transmembrane region" description="Helical" evidence="6">
    <location>
        <begin position="78"/>
        <end position="97"/>
    </location>
</feature>
<dbReference type="Proteomes" id="UP000478636">
    <property type="component" value="Unassembled WGS sequence"/>
</dbReference>
<dbReference type="PANTHER" id="PTHR23513:SF6">
    <property type="entry name" value="MAJOR FACILITATOR SUPERFAMILY ASSOCIATED DOMAIN-CONTAINING PROTEIN"/>
    <property type="match status" value="1"/>
</dbReference>
<dbReference type="GO" id="GO:0005886">
    <property type="term" value="C:plasma membrane"/>
    <property type="evidence" value="ECO:0007669"/>
    <property type="project" value="UniProtKB-SubCell"/>
</dbReference>
<dbReference type="Gene3D" id="1.20.1250.20">
    <property type="entry name" value="MFS general substrate transporter like domains"/>
    <property type="match status" value="1"/>
</dbReference>
<keyword evidence="4 6" id="KW-1133">Transmembrane helix</keyword>
<comment type="caution">
    <text evidence="7">The sequence shown here is derived from an EMBL/GenBank/DDBJ whole genome shotgun (WGS) entry which is preliminary data.</text>
</comment>
<feature type="transmembrane region" description="Helical" evidence="6">
    <location>
        <begin position="103"/>
        <end position="126"/>
    </location>
</feature>
<keyword evidence="2" id="KW-1003">Cell membrane</keyword>
<name>A0A6L7AC30_LEULA</name>
<dbReference type="AlphaFoldDB" id="A0A6L7AC30"/>
<feature type="transmembrane region" description="Helical" evidence="6">
    <location>
        <begin position="265"/>
        <end position="290"/>
    </location>
</feature>
<feature type="transmembrane region" description="Helical" evidence="6">
    <location>
        <begin position="12"/>
        <end position="37"/>
    </location>
</feature>
<evidence type="ECO:0000256" key="5">
    <source>
        <dbReference type="ARBA" id="ARBA00023136"/>
    </source>
</evidence>
<feature type="transmembrane region" description="Helical" evidence="6">
    <location>
        <begin position="326"/>
        <end position="342"/>
    </location>
</feature>